<protein>
    <submittedName>
        <fullName evidence="1">Uncharacterized protein</fullName>
    </submittedName>
</protein>
<dbReference type="Proteomes" id="UP000627781">
    <property type="component" value="Unassembled WGS sequence"/>
</dbReference>
<dbReference type="RefSeq" id="WP_191767820.1">
    <property type="nucleotide sequence ID" value="NZ_JACSRA010000005.1"/>
</dbReference>
<comment type="caution">
    <text evidence="1">The sequence shown here is derived from an EMBL/GenBank/DDBJ whole genome shotgun (WGS) entry which is preliminary data.</text>
</comment>
<sequence length="117" mass="14132">MKNFYIEFINKLRKDYRFKEMELSFTEDRRKYYKDREELELKTLRIVVKVDVNNGLFLKSYGFRINHILEENLTEIVMDNGYIKKKIKGLNYNTISSIIYEKSVKDIKGKDFSTIVL</sequence>
<name>A0ABR8PRD4_9CLOT</name>
<accession>A0ABR8PRD4</accession>
<proteinExistence type="predicted"/>
<organism evidence="1 2">
    <name type="scientific">Clostridium cibarium</name>
    <dbReference type="NCBI Taxonomy" id="2762247"/>
    <lineage>
        <taxon>Bacteria</taxon>
        <taxon>Bacillati</taxon>
        <taxon>Bacillota</taxon>
        <taxon>Clostridia</taxon>
        <taxon>Eubacteriales</taxon>
        <taxon>Clostridiaceae</taxon>
        <taxon>Clostridium</taxon>
    </lineage>
</organism>
<evidence type="ECO:0000313" key="2">
    <source>
        <dbReference type="Proteomes" id="UP000627781"/>
    </source>
</evidence>
<evidence type="ECO:0000313" key="1">
    <source>
        <dbReference type="EMBL" id="MBD7910644.1"/>
    </source>
</evidence>
<keyword evidence="2" id="KW-1185">Reference proteome</keyword>
<dbReference type="EMBL" id="JACSRA010000005">
    <property type="protein sequence ID" value="MBD7910644.1"/>
    <property type="molecule type" value="Genomic_DNA"/>
</dbReference>
<gene>
    <name evidence="1" type="ORF">H9661_04650</name>
</gene>
<reference evidence="1 2" key="1">
    <citation type="submission" date="2020-08" db="EMBL/GenBank/DDBJ databases">
        <title>A Genomic Blueprint of the Chicken Gut Microbiome.</title>
        <authorList>
            <person name="Gilroy R."/>
            <person name="Ravi A."/>
            <person name="Getino M."/>
            <person name="Pursley I."/>
            <person name="Horton D.L."/>
            <person name="Alikhan N.-F."/>
            <person name="Baker D."/>
            <person name="Gharbi K."/>
            <person name="Hall N."/>
            <person name="Watson M."/>
            <person name="Adriaenssens E.M."/>
            <person name="Foster-Nyarko E."/>
            <person name="Jarju S."/>
            <person name="Secka A."/>
            <person name="Antonio M."/>
            <person name="Oren A."/>
            <person name="Chaudhuri R."/>
            <person name="La Ragione R.M."/>
            <person name="Hildebrand F."/>
            <person name="Pallen M.J."/>
        </authorList>
    </citation>
    <scope>NUCLEOTIDE SEQUENCE [LARGE SCALE GENOMIC DNA]</scope>
    <source>
        <strain evidence="1 2">Sa3CVN1</strain>
    </source>
</reference>